<evidence type="ECO:0000256" key="2">
    <source>
        <dbReference type="ARBA" id="ARBA00004726"/>
    </source>
</evidence>
<dbReference type="GO" id="GO:0005524">
    <property type="term" value="F:ATP binding"/>
    <property type="evidence" value="ECO:0007669"/>
    <property type="project" value="UniProtKB-UniRule"/>
</dbReference>
<evidence type="ECO:0000256" key="9">
    <source>
        <dbReference type="ARBA" id="ARBA00022777"/>
    </source>
</evidence>
<keyword evidence="4 15" id="KW-0285">Flavoprotein</keyword>
<sequence>MKKVFRGLPSPEERLDCAVAIGNFDGVHRGHQALLHEVVEAAHARLLCPAVLTFEPHPREFFNPEDAPRRISSLHDKVEAIEACGIQRVYILRFNEHLASLSPYDFVKEILVDGLHARWVTVGENFRFGDKRAGDIKLLEQLGKEFHFEVHPMPMLYHTHAPISSSRIRYALAEGDIPTANYMLGRPYMISGRVLHGKQLGRTLGFPTINQRILPPHSKAKPAIEGVYAVKAHGIGPRPIEGVACVGRRPTVDDHGEYLLETHLFNFHGDLYDQDVKVEFFSKIRDEKKFGSLEELRAAIADDQLKAKQILGLRI</sequence>
<dbReference type="NCBIfam" id="NF004163">
    <property type="entry name" value="PRK05627.1-6"/>
    <property type="match status" value="1"/>
</dbReference>
<feature type="domain" description="Riboflavin kinase" evidence="16">
    <location>
        <begin position="183"/>
        <end position="312"/>
    </location>
</feature>
<dbReference type="UniPathway" id="UPA00276">
    <property type="reaction ID" value="UER00406"/>
</dbReference>
<evidence type="ECO:0000256" key="4">
    <source>
        <dbReference type="ARBA" id="ARBA00022630"/>
    </source>
</evidence>
<dbReference type="PANTHER" id="PTHR22749">
    <property type="entry name" value="RIBOFLAVIN KINASE/FMN ADENYLYLTRANSFERASE"/>
    <property type="match status" value="1"/>
</dbReference>
<dbReference type="PIRSF" id="PIRSF004491">
    <property type="entry name" value="FAD_Synth"/>
    <property type="match status" value="1"/>
</dbReference>
<dbReference type="InterPro" id="IPR002606">
    <property type="entry name" value="Riboflavin_kinase_bac"/>
</dbReference>
<comment type="function">
    <text evidence="1">Catalyzes the phosphorylation of riboflavin to FMN followed by the adenylation of FMN to FAD.</text>
</comment>
<dbReference type="RefSeq" id="WP_149879651.1">
    <property type="nucleotide sequence ID" value="NZ_WNCA01000064.1"/>
</dbReference>
<evidence type="ECO:0000313" key="17">
    <source>
        <dbReference type="EMBL" id="MTU44369.1"/>
    </source>
</evidence>
<keyword evidence="10 15" id="KW-0274">FAD</keyword>
<evidence type="ECO:0000256" key="10">
    <source>
        <dbReference type="ARBA" id="ARBA00022827"/>
    </source>
</evidence>
<comment type="catalytic activity">
    <reaction evidence="14 15">
        <text>FMN + ATP + H(+) = FAD + diphosphate</text>
        <dbReference type="Rhea" id="RHEA:17237"/>
        <dbReference type="ChEBI" id="CHEBI:15378"/>
        <dbReference type="ChEBI" id="CHEBI:30616"/>
        <dbReference type="ChEBI" id="CHEBI:33019"/>
        <dbReference type="ChEBI" id="CHEBI:57692"/>
        <dbReference type="ChEBI" id="CHEBI:58210"/>
        <dbReference type="EC" id="2.7.7.2"/>
    </reaction>
</comment>
<evidence type="ECO:0000256" key="12">
    <source>
        <dbReference type="ARBA" id="ARBA00023268"/>
    </source>
</evidence>
<keyword evidence="11 15" id="KW-0067">ATP-binding</keyword>
<dbReference type="Pfam" id="PF06574">
    <property type="entry name" value="FAD_syn"/>
    <property type="match status" value="1"/>
</dbReference>
<dbReference type="GO" id="GO:0009398">
    <property type="term" value="P:FMN biosynthetic process"/>
    <property type="evidence" value="ECO:0007669"/>
    <property type="project" value="UniProtKB-UniRule"/>
</dbReference>
<keyword evidence="12" id="KW-0511">Multifunctional enzyme</keyword>
<dbReference type="InterPro" id="IPR014729">
    <property type="entry name" value="Rossmann-like_a/b/a_fold"/>
</dbReference>
<comment type="catalytic activity">
    <reaction evidence="13 15">
        <text>riboflavin + ATP = FMN + ADP + H(+)</text>
        <dbReference type="Rhea" id="RHEA:14357"/>
        <dbReference type="ChEBI" id="CHEBI:15378"/>
        <dbReference type="ChEBI" id="CHEBI:30616"/>
        <dbReference type="ChEBI" id="CHEBI:57986"/>
        <dbReference type="ChEBI" id="CHEBI:58210"/>
        <dbReference type="ChEBI" id="CHEBI:456216"/>
        <dbReference type="EC" id="2.7.1.26"/>
    </reaction>
</comment>
<dbReference type="CDD" id="cd02064">
    <property type="entry name" value="FAD_synthetase_N"/>
    <property type="match status" value="1"/>
</dbReference>
<dbReference type="Proteomes" id="UP000462362">
    <property type="component" value="Unassembled WGS sequence"/>
</dbReference>
<evidence type="ECO:0000256" key="11">
    <source>
        <dbReference type="ARBA" id="ARBA00022840"/>
    </source>
</evidence>
<dbReference type="NCBIfam" id="NF004159">
    <property type="entry name" value="PRK05627.1-2"/>
    <property type="match status" value="1"/>
</dbReference>
<dbReference type="GO" id="GO:0008531">
    <property type="term" value="F:riboflavin kinase activity"/>
    <property type="evidence" value="ECO:0007669"/>
    <property type="project" value="UniProtKB-UniRule"/>
</dbReference>
<evidence type="ECO:0000256" key="13">
    <source>
        <dbReference type="ARBA" id="ARBA00047880"/>
    </source>
</evidence>
<dbReference type="EMBL" id="WNCL01000067">
    <property type="protein sequence ID" value="MTU44369.1"/>
    <property type="molecule type" value="Genomic_DNA"/>
</dbReference>
<dbReference type="NCBIfam" id="NF004160">
    <property type="entry name" value="PRK05627.1-3"/>
    <property type="match status" value="1"/>
</dbReference>
<comment type="pathway">
    <text evidence="2 15">Cofactor biosynthesis; FAD biosynthesis; FAD from FMN: step 1/1.</text>
</comment>
<dbReference type="SUPFAM" id="SSF82114">
    <property type="entry name" value="Riboflavin kinase-like"/>
    <property type="match status" value="1"/>
</dbReference>
<evidence type="ECO:0000256" key="5">
    <source>
        <dbReference type="ARBA" id="ARBA00022643"/>
    </source>
</evidence>
<dbReference type="EC" id="2.7.7.2" evidence="15"/>
<comment type="pathway">
    <text evidence="3 15">Cofactor biosynthesis; FMN biosynthesis; FMN from riboflavin (ATP route): step 1/1.</text>
</comment>
<evidence type="ECO:0000256" key="1">
    <source>
        <dbReference type="ARBA" id="ARBA00002121"/>
    </source>
</evidence>
<dbReference type="SMART" id="SM00904">
    <property type="entry name" value="Flavokinase"/>
    <property type="match status" value="1"/>
</dbReference>
<dbReference type="GO" id="GO:0009231">
    <property type="term" value="P:riboflavin biosynthetic process"/>
    <property type="evidence" value="ECO:0007669"/>
    <property type="project" value="InterPro"/>
</dbReference>
<dbReference type="AlphaFoldDB" id="A0A6I3S429"/>
<dbReference type="FunFam" id="3.40.50.620:FF:000021">
    <property type="entry name" value="Riboflavin biosynthesis protein"/>
    <property type="match status" value="1"/>
</dbReference>
<proteinExistence type="inferred from homology"/>
<keyword evidence="5 15" id="KW-0288">FMN</keyword>
<evidence type="ECO:0000256" key="8">
    <source>
        <dbReference type="ARBA" id="ARBA00022741"/>
    </source>
</evidence>
<dbReference type="InterPro" id="IPR015864">
    <property type="entry name" value="FAD_synthase"/>
</dbReference>
<gene>
    <name evidence="17" type="ORF">GMD42_12305</name>
</gene>
<evidence type="ECO:0000313" key="18">
    <source>
        <dbReference type="Proteomes" id="UP000462362"/>
    </source>
</evidence>
<dbReference type="Pfam" id="PF01687">
    <property type="entry name" value="Flavokinase"/>
    <property type="match status" value="1"/>
</dbReference>
<protein>
    <recommendedName>
        <fullName evidence="15">Riboflavin biosynthesis protein</fullName>
    </recommendedName>
    <domain>
        <recommendedName>
            <fullName evidence="15">Riboflavin kinase</fullName>
            <ecNumber evidence="15">2.7.1.26</ecNumber>
        </recommendedName>
        <alternativeName>
            <fullName evidence="15">Flavokinase</fullName>
        </alternativeName>
    </domain>
    <domain>
        <recommendedName>
            <fullName evidence="15">FMN adenylyltransferase</fullName>
            <ecNumber evidence="15">2.7.7.2</ecNumber>
        </recommendedName>
        <alternativeName>
            <fullName evidence="15">FAD pyrophosphorylase</fullName>
        </alternativeName>
        <alternativeName>
            <fullName evidence="15">FAD synthase</fullName>
        </alternativeName>
    </domain>
</protein>
<dbReference type="NCBIfam" id="NF004162">
    <property type="entry name" value="PRK05627.1-5"/>
    <property type="match status" value="1"/>
</dbReference>
<comment type="caution">
    <text evidence="17">The sequence shown here is derived from an EMBL/GenBank/DDBJ whole genome shotgun (WGS) entry which is preliminary data.</text>
</comment>
<dbReference type="UniPathway" id="UPA00277">
    <property type="reaction ID" value="UER00407"/>
</dbReference>
<evidence type="ECO:0000256" key="15">
    <source>
        <dbReference type="PIRNR" id="PIRNR004491"/>
    </source>
</evidence>
<comment type="similarity">
    <text evidence="15">Belongs to the ribF family.</text>
</comment>
<dbReference type="GO" id="GO:0003919">
    <property type="term" value="F:FMN adenylyltransferase activity"/>
    <property type="evidence" value="ECO:0007669"/>
    <property type="project" value="UniProtKB-UniRule"/>
</dbReference>
<dbReference type="GO" id="GO:0006747">
    <property type="term" value="P:FAD biosynthetic process"/>
    <property type="evidence" value="ECO:0007669"/>
    <property type="project" value="UniProtKB-UniRule"/>
</dbReference>
<keyword evidence="7 15" id="KW-0548">Nucleotidyltransferase</keyword>
<evidence type="ECO:0000256" key="7">
    <source>
        <dbReference type="ARBA" id="ARBA00022695"/>
    </source>
</evidence>
<dbReference type="NCBIfam" id="TIGR00083">
    <property type="entry name" value="ribF"/>
    <property type="match status" value="1"/>
</dbReference>
<name>A0A6I3S429_9BURK</name>
<dbReference type="EC" id="2.7.1.26" evidence="15"/>
<evidence type="ECO:0000259" key="16">
    <source>
        <dbReference type="SMART" id="SM00904"/>
    </source>
</evidence>
<dbReference type="InterPro" id="IPR015865">
    <property type="entry name" value="Riboflavin_kinase_bac/euk"/>
</dbReference>
<dbReference type="Gene3D" id="3.40.50.620">
    <property type="entry name" value="HUPs"/>
    <property type="match status" value="1"/>
</dbReference>
<dbReference type="InterPro" id="IPR023468">
    <property type="entry name" value="Riboflavin_kinase"/>
</dbReference>
<keyword evidence="8 15" id="KW-0547">Nucleotide-binding</keyword>
<evidence type="ECO:0000256" key="6">
    <source>
        <dbReference type="ARBA" id="ARBA00022679"/>
    </source>
</evidence>
<keyword evidence="9 15" id="KW-0418">Kinase</keyword>
<keyword evidence="6 15" id="KW-0808">Transferase</keyword>
<dbReference type="PANTHER" id="PTHR22749:SF6">
    <property type="entry name" value="RIBOFLAVIN KINASE"/>
    <property type="match status" value="1"/>
</dbReference>
<dbReference type="InterPro" id="IPR023465">
    <property type="entry name" value="Riboflavin_kinase_dom_sf"/>
</dbReference>
<dbReference type="SUPFAM" id="SSF52374">
    <property type="entry name" value="Nucleotidylyl transferase"/>
    <property type="match status" value="1"/>
</dbReference>
<evidence type="ECO:0000256" key="3">
    <source>
        <dbReference type="ARBA" id="ARBA00005201"/>
    </source>
</evidence>
<organism evidence="17 18">
    <name type="scientific">Parasutterella excrementihominis</name>
    <dbReference type="NCBI Taxonomy" id="487175"/>
    <lineage>
        <taxon>Bacteria</taxon>
        <taxon>Pseudomonadati</taxon>
        <taxon>Pseudomonadota</taxon>
        <taxon>Betaproteobacteria</taxon>
        <taxon>Burkholderiales</taxon>
        <taxon>Sutterellaceae</taxon>
        <taxon>Parasutterella</taxon>
    </lineage>
</organism>
<dbReference type="Gene3D" id="2.40.30.30">
    <property type="entry name" value="Riboflavin kinase-like"/>
    <property type="match status" value="1"/>
</dbReference>
<accession>A0A6I3S429</accession>
<evidence type="ECO:0000256" key="14">
    <source>
        <dbReference type="ARBA" id="ARBA00049494"/>
    </source>
</evidence>
<reference evidence="17 18" key="1">
    <citation type="journal article" date="2019" name="Nat. Med.">
        <title>A library of human gut bacterial isolates paired with longitudinal multiomics data enables mechanistic microbiome research.</title>
        <authorList>
            <person name="Poyet M."/>
            <person name="Groussin M."/>
            <person name="Gibbons S.M."/>
            <person name="Avila-Pacheco J."/>
            <person name="Jiang X."/>
            <person name="Kearney S.M."/>
            <person name="Perrotta A.R."/>
            <person name="Berdy B."/>
            <person name="Zhao S."/>
            <person name="Lieberman T.D."/>
            <person name="Swanson P.K."/>
            <person name="Smith M."/>
            <person name="Roesemann S."/>
            <person name="Alexander J.E."/>
            <person name="Rich S.A."/>
            <person name="Livny J."/>
            <person name="Vlamakis H."/>
            <person name="Clish C."/>
            <person name="Bullock K."/>
            <person name="Deik A."/>
            <person name="Scott J."/>
            <person name="Pierce K.A."/>
            <person name="Xavier R.J."/>
            <person name="Alm E.J."/>
        </authorList>
    </citation>
    <scope>NUCLEOTIDE SEQUENCE [LARGE SCALE GENOMIC DNA]</scope>
    <source>
        <strain evidence="17 18">BIOML-A2</strain>
    </source>
</reference>